<dbReference type="STRING" id="63057.A0A2P5BU60"/>
<dbReference type="EMBL" id="JXTC01000461">
    <property type="protein sequence ID" value="PON52326.1"/>
    <property type="molecule type" value="Genomic_DNA"/>
</dbReference>
<accession>A0A2P5BU60</accession>
<dbReference type="InterPro" id="IPR038971">
    <property type="entry name" value="SMR11/SMR16"/>
</dbReference>
<evidence type="ECO:0000313" key="3">
    <source>
        <dbReference type="Proteomes" id="UP000237000"/>
    </source>
</evidence>
<sequence length="261" mass="28034">MGSGACTNQMDNCVDLSTSSLEKLDGVSVVESRKKEGQAMLVVASETNSLGPITPDSERENGDFPVDLNSPPTSVKKMTSVSVARFESETDRNGENPVCCDGNGSPQTPKDGVCDGNGSPQTPKDGVFDPFAPGPEDLVLAPQCRKFVSKSRSVVARRLSFESSIDVLEEKSHRNDSCFVSDEVIIETVYENLLETILSMQTEVVLAGTSSVEWDSNDCRTPPTAPHLNEIADTCPGAPMRTAGKSRKIDLALCKKLEFSP</sequence>
<organism evidence="2 3">
    <name type="scientific">Trema orientale</name>
    <name type="common">Charcoal tree</name>
    <name type="synonym">Celtis orientalis</name>
    <dbReference type="NCBI Taxonomy" id="63057"/>
    <lineage>
        <taxon>Eukaryota</taxon>
        <taxon>Viridiplantae</taxon>
        <taxon>Streptophyta</taxon>
        <taxon>Embryophyta</taxon>
        <taxon>Tracheophyta</taxon>
        <taxon>Spermatophyta</taxon>
        <taxon>Magnoliopsida</taxon>
        <taxon>eudicotyledons</taxon>
        <taxon>Gunneridae</taxon>
        <taxon>Pentapetalae</taxon>
        <taxon>rosids</taxon>
        <taxon>fabids</taxon>
        <taxon>Rosales</taxon>
        <taxon>Cannabaceae</taxon>
        <taxon>Trema</taxon>
    </lineage>
</organism>
<protein>
    <submittedName>
        <fullName evidence="2">Uncharacterized protein</fullName>
    </submittedName>
</protein>
<feature type="compositionally biased region" description="Polar residues" evidence="1">
    <location>
        <begin position="70"/>
        <end position="82"/>
    </location>
</feature>
<evidence type="ECO:0000313" key="2">
    <source>
        <dbReference type="EMBL" id="PON52326.1"/>
    </source>
</evidence>
<dbReference type="AlphaFoldDB" id="A0A2P5BU60"/>
<dbReference type="PANTHER" id="PTHR36310:SF1">
    <property type="entry name" value="CYCLIN-DEPENDENT PROTEIN KINASE INHIBITOR SMR11"/>
    <property type="match status" value="1"/>
</dbReference>
<name>A0A2P5BU60_TREOI</name>
<feature type="region of interest" description="Disordered" evidence="1">
    <location>
        <begin position="46"/>
        <end position="122"/>
    </location>
</feature>
<evidence type="ECO:0000256" key="1">
    <source>
        <dbReference type="SAM" id="MobiDB-lite"/>
    </source>
</evidence>
<dbReference type="PANTHER" id="PTHR36310">
    <property type="entry name" value="CYCLIN-DEPENDENT PROTEIN KINASE INHIBITOR SMR11"/>
    <property type="match status" value="1"/>
</dbReference>
<comment type="caution">
    <text evidence="2">The sequence shown here is derived from an EMBL/GenBank/DDBJ whole genome shotgun (WGS) entry which is preliminary data.</text>
</comment>
<dbReference type="OrthoDB" id="777328at2759"/>
<dbReference type="Proteomes" id="UP000237000">
    <property type="component" value="Unassembled WGS sequence"/>
</dbReference>
<keyword evidence="3" id="KW-1185">Reference proteome</keyword>
<gene>
    <name evidence="2" type="ORF">TorRG33x02_308540</name>
</gene>
<reference evidence="3" key="1">
    <citation type="submission" date="2016-06" db="EMBL/GenBank/DDBJ databases">
        <title>Parallel loss of symbiosis genes in relatives of nitrogen-fixing non-legume Parasponia.</title>
        <authorList>
            <person name="Van Velzen R."/>
            <person name="Holmer R."/>
            <person name="Bu F."/>
            <person name="Rutten L."/>
            <person name="Van Zeijl A."/>
            <person name="Liu W."/>
            <person name="Santuari L."/>
            <person name="Cao Q."/>
            <person name="Sharma T."/>
            <person name="Shen D."/>
            <person name="Roswanjaya Y."/>
            <person name="Wardhani T."/>
            <person name="Kalhor M.S."/>
            <person name="Jansen J."/>
            <person name="Van den Hoogen J."/>
            <person name="Gungor B."/>
            <person name="Hartog M."/>
            <person name="Hontelez J."/>
            <person name="Verver J."/>
            <person name="Yang W.-C."/>
            <person name="Schijlen E."/>
            <person name="Repin R."/>
            <person name="Schilthuizen M."/>
            <person name="Schranz E."/>
            <person name="Heidstra R."/>
            <person name="Miyata K."/>
            <person name="Fedorova E."/>
            <person name="Kohlen W."/>
            <person name="Bisseling T."/>
            <person name="Smit S."/>
            <person name="Geurts R."/>
        </authorList>
    </citation>
    <scope>NUCLEOTIDE SEQUENCE [LARGE SCALE GENOMIC DNA]</scope>
    <source>
        <strain evidence="3">cv. RG33-2</strain>
    </source>
</reference>
<proteinExistence type="predicted"/>
<dbReference type="InParanoid" id="A0A2P5BU60"/>